<sequence length="42" mass="5151">MKNFFRKTQHCFVKSCLRENKKKATKWGSTPYPTKVVEKYRR</sequence>
<evidence type="ECO:0000313" key="1">
    <source>
        <dbReference type="EMBL" id="AMO94838.1"/>
    </source>
</evidence>
<organism evidence="1">
    <name type="scientific">Collimonas fungivorans</name>
    <dbReference type="NCBI Taxonomy" id="158899"/>
    <lineage>
        <taxon>Bacteria</taxon>
        <taxon>Pseudomonadati</taxon>
        <taxon>Pseudomonadota</taxon>
        <taxon>Betaproteobacteria</taxon>
        <taxon>Burkholderiales</taxon>
        <taxon>Oxalobacteraceae</taxon>
        <taxon>Collimonas</taxon>
    </lineage>
</organism>
<accession>A0A127PAR0</accession>
<dbReference type="PATRIC" id="fig|158899.10.peg.2151"/>
<name>A0A127PAR0_9BURK</name>
<protein>
    <submittedName>
        <fullName evidence="1">Uncharacterized protein</fullName>
    </submittedName>
</protein>
<dbReference type="AlphaFoldDB" id="A0A127PAR0"/>
<proteinExistence type="predicted"/>
<evidence type="ECO:0000313" key="2">
    <source>
        <dbReference type="Proteomes" id="UP000072421"/>
    </source>
</evidence>
<gene>
    <name evidence="1" type="ORF">CFter6_2149</name>
</gene>
<reference evidence="1 2" key="1">
    <citation type="submission" date="2015-11" db="EMBL/GenBank/DDBJ databases">
        <title>Exploring the genomic traits of fungus-feeding bacterial genus Collimonas.</title>
        <authorList>
            <person name="Song C."/>
            <person name="Schmidt R."/>
            <person name="de Jager V."/>
            <person name="Krzyzanowska D."/>
            <person name="Jongedijk E."/>
            <person name="Cankar K."/>
            <person name="Beekwilder J."/>
            <person name="van Veen A."/>
            <person name="de Boer W."/>
            <person name="van Veen J.A."/>
            <person name="Garbeva P."/>
        </authorList>
    </citation>
    <scope>NUCLEOTIDE SEQUENCE [LARGE SCALE GENOMIC DNA]</scope>
    <source>
        <strain evidence="1 2">Ter6</strain>
    </source>
</reference>
<dbReference type="EMBL" id="CP013232">
    <property type="protein sequence ID" value="AMO94838.1"/>
    <property type="molecule type" value="Genomic_DNA"/>
</dbReference>
<dbReference type="Proteomes" id="UP000072421">
    <property type="component" value="Chromosome"/>
</dbReference>